<organism evidence="1">
    <name type="scientific">marine metagenome</name>
    <dbReference type="NCBI Taxonomy" id="408172"/>
    <lineage>
        <taxon>unclassified sequences</taxon>
        <taxon>metagenomes</taxon>
        <taxon>ecological metagenomes</taxon>
    </lineage>
</organism>
<accession>A0A382LGT0</accession>
<proteinExistence type="predicted"/>
<dbReference type="AlphaFoldDB" id="A0A382LGT0"/>
<feature type="non-terminal residue" evidence="1">
    <location>
        <position position="1"/>
    </location>
</feature>
<sequence length="54" mass="6187">VTSTEKDAINILLRNQKFKELTAEEKNTLLVAYARKKKVVHKKAFDLIMVSAKI</sequence>
<evidence type="ECO:0000313" key="1">
    <source>
        <dbReference type="EMBL" id="SVC35998.1"/>
    </source>
</evidence>
<dbReference type="EMBL" id="UINC01087014">
    <property type="protein sequence ID" value="SVC35998.1"/>
    <property type="molecule type" value="Genomic_DNA"/>
</dbReference>
<gene>
    <name evidence="1" type="ORF">METZ01_LOCUS288852</name>
</gene>
<protein>
    <submittedName>
        <fullName evidence="1">Uncharacterized protein</fullName>
    </submittedName>
</protein>
<reference evidence="1" key="1">
    <citation type="submission" date="2018-05" db="EMBL/GenBank/DDBJ databases">
        <authorList>
            <person name="Lanie J.A."/>
            <person name="Ng W.-L."/>
            <person name="Kazmierczak K.M."/>
            <person name="Andrzejewski T.M."/>
            <person name="Davidsen T.M."/>
            <person name="Wayne K.J."/>
            <person name="Tettelin H."/>
            <person name="Glass J.I."/>
            <person name="Rusch D."/>
            <person name="Podicherti R."/>
            <person name="Tsui H.-C.T."/>
            <person name="Winkler M.E."/>
        </authorList>
    </citation>
    <scope>NUCLEOTIDE SEQUENCE</scope>
</reference>
<name>A0A382LGT0_9ZZZZ</name>
<feature type="non-terminal residue" evidence="1">
    <location>
        <position position="54"/>
    </location>
</feature>